<dbReference type="Gene3D" id="3.30.160.60">
    <property type="entry name" value="Classic Zinc Finger"/>
    <property type="match status" value="1"/>
</dbReference>
<feature type="region of interest" description="Disordered" evidence="1">
    <location>
        <begin position="17"/>
        <end position="66"/>
    </location>
</feature>
<dbReference type="Proteomes" id="UP000729357">
    <property type="component" value="Unassembled WGS sequence"/>
</dbReference>
<comment type="caution">
    <text evidence="2">The sequence shown here is derived from an EMBL/GenBank/DDBJ whole genome shotgun (WGS) entry which is preliminary data.</text>
</comment>
<proteinExistence type="predicted"/>
<evidence type="ECO:0000313" key="3">
    <source>
        <dbReference type="Proteomes" id="UP000729357"/>
    </source>
</evidence>
<dbReference type="InterPro" id="IPR036236">
    <property type="entry name" value="Znf_C2H2_sf"/>
</dbReference>
<dbReference type="AlphaFoldDB" id="A0A9P8G534"/>
<gene>
    <name evidence="2" type="ORF">KCU98_g517</name>
</gene>
<protein>
    <recommendedName>
        <fullName evidence="4">C2H2-type domain-containing protein</fullName>
    </recommendedName>
</protein>
<reference evidence="2" key="2">
    <citation type="submission" date="2021-08" db="EMBL/GenBank/DDBJ databases">
        <authorList>
            <person name="Gostincar C."/>
            <person name="Sun X."/>
            <person name="Song Z."/>
            <person name="Gunde-Cimerman N."/>
        </authorList>
    </citation>
    <scope>NUCLEOTIDE SEQUENCE</scope>
    <source>
        <strain evidence="2">EXF-9298</strain>
    </source>
</reference>
<feature type="non-terminal residue" evidence="2">
    <location>
        <position position="169"/>
    </location>
</feature>
<sequence length="169" mass="19344">MSNEIDRESLEYLLAYPEMPPGFPAPEPVKQEPEAETAEIPIKREPGTEDQDVKTEEADDRTEEQEIKQEIKQEIEILEHLIATYRPYGTTPDEDGYTINCRLCNVTCKNMLELWAHWPVHVGVDTTKCIVCNVRCSNMEMAKQHVNHGKHLNKMRRLEIGGEDPARGA</sequence>
<feature type="compositionally biased region" description="Basic and acidic residues" evidence="1">
    <location>
        <begin position="41"/>
        <end position="56"/>
    </location>
</feature>
<reference evidence="2" key="1">
    <citation type="journal article" date="2021" name="J Fungi (Basel)">
        <title>Virulence traits and population genomics of the black yeast Aureobasidium melanogenum.</title>
        <authorList>
            <person name="Cernosa A."/>
            <person name="Sun X."/>
            <person name="Gostincar C."/>
            <person name="Fang C."/>
            <person name="Gunde-Cimerman N."/>
            <person name="Song Z."/>
        </authorList>
    </citation>
    <scope>NUCLEOTIDE SEQUENCE</scope>
    <source>
        <strain evidence="2">EXF-9298</strain>
    </source>
</reference>
<accession>A0A9P8G534</accession>
<evidence type="ECO:0008006" key="4">
    <source>
        <dbReference type="Google" id="ProtNLM"/>
    </source>
</evidence>
<evidence type="ECO:0000313" key="2">
    <source>
        <dbReference type="EMBL" id="KAG9991253.1"/>
    </source>
</evidence>
<dbReference type="SUPFAM" id="SSF57667">
    <property type="entry name" value="beta-beta-alpha zinc fingers"/>
    <property type="match status" value="1"/>
</dbReference>
<name>A0A9P8G534_AURME</name>
<feature type="compositionally biased region" description="Pro residues" evidence="1">
    <location>
        <begin position="18"/>
        <end position="27"/>
    </location>
</feature>
<organism evidence="2 3">
    <name type="scientific">Aureobasidium melanogenum</name>
    <name type="common">Aureobasidium pullulans var. melanogenum</name>
    <dbReference type="NCBI Taxonomy" id="46634"/>
    <lineage>
        <taxon>Eukaryota</taxon>
        <taxon>Fungi</taxon>
        <taxon>Dikarya</taxon>
        <taxon>Ascomycota</taxon>
        <taxon>Pezizomycotina</taxon>
        <taxon>Dothideomycetes</taxon>
        <taxon>Dothideomycetidae</taxon>
        <taxon>Dothideales</taxon>
        <taxon>Saccotheciaceae</taxon>
        <taxon>Aureobasidium</taxon>
    </lineage>
</organism>
<keyword evidence="3" id="KW-1185">Reference proteome</keyword>
<evidence type="ECO:0000256" key="1">
    <source>
        <dbReference type="SAM" id="MobiDB-lite"/>
    </source>
</evidence>
<dbReference type="EMBL" id="JAHFXS010000004">
    <property type="protein sequence ID" value="KAG9991253.1"/>
    <property type="molecule type" value="Genomic_DNA"/>
</dbReference>